<protein>
    <submittedName>
        <fullName evidence="1">Uncharacterized protein</fullName>
    </submittedName>
</protein>
<dbReference type="AlphaFoldDB" id="A0AA38NXG5"/>
<accession>A0AA38NXG5</accession>
<gene>
    <name evidence="1" type="ORF">F5878DRAFT_646886</name>
</gene>
<name>A0AA38NXG5_9AGAR</name>
<dbReference type="EMBL" id="MU807002">
    <property type="protein sequence ID" value="KAJ3832311.1"/>
    <property type="molecule type" value="Genomic_DNA"/>
</dbReference>
<sequence length="215" mass="23643">MPGKSFEIFVSDVNDPFATFFFCPKEKTNWGPRILPWLPHFFFLGVEVPAAGGVGVPVAGGVAVAAEGGVGVPAVGKTVSLSRDGAVAIEEEEGVVDMVDAVRDKRRHAEEPVIPPRSPPKEVVSDWALAYMLCIGVTAAAEASRQKKALREFSRQKAAFKIFAKNQAKEAQEWMKLRQNSRVRKGRELAEEDNSQDENVTPSQYVFILLEVEEQ</sequence>
<proteinExistence type="predicted"/>
<organism evidence="1 2">
    <name type="scientific">Lentinula raphanica</name>
    <dbReference type="NCBI Taxonomy" id="153919"/>
    <lineage>
        <taxon>Eukaryota</taxon>
        <taxon>Fungi</taxon>
        <taxon>Dikarya</taxon>
        <taxon>Basidiomycota</taxon>
        <taxon>Agaricomycotina</taxon>
        <taxon>Agaricomycetes</taxon>
        <taxon>Agaricomycetidae</taxon>
        <taxon>Agaricales</taxon>
        <taxon>Marasmiineae</taxon>
        <taxon>Omphalotaceae</taxon>
        <taxon>Lentinula</taxon>
    </lineage>
</organism>
<dbReference type="Proteomes" id="UP001163846">
    <property type="component" value="Unassembled WGS sequence"/>
</dbReference>
<keyword evidence="2" id="KW-1185">Reference proteome</keyword>
<reference evidence="1" key="1">
    <citation type="submission" date="2022-08" db="EMBL/GenBank/DDBJ databases">
        <authorList>
            <consortium name="DOE Joint Genome Institute"/>
            <person name="Min B."/>
            <person name="Riley R."/>
            <person name="Sierra-Patev S."/>
            <person name="Naranjo-Ortiz M."/>
            <person name="Looney B."/>
            <person name="Konkel Z."/>
            <person name="Slot J.C."/>
            <person name="Sakamoto Y."/>
            <person name="Steenwyk J.L."/>
            <person name="Rokas A."/>
            <person name="Carro J."/>
            <person name="Camarero S."/>
            <person name="Ferreira P."/>
            <person name="Molpeceres G."/>
            <person name="Ruiz-Duenas F.J."/>
            <person name="Serrano A."/>
            <person name="Henrissat B."/>
            <person name="Drula E."/>
            <person name="Hughes K.W."/>
            <person name="Mata J.L."/>
            <person name="Ishikawa N.K."/>
            <person name="Vargas-Isla R."/>
            <person name="Ushijima S."/>
            <person name="Smith C.A."/>
            <person name="Ahrendt S."/>
            <person name="Andreopoulos W."/>
            <person name="He G."/>
            <person name="Labutti K."/>
            <person name="Lipzen A."/>
            <person name="Ng V."/>
            <person name="Sandor L."/>
            <person name="Barry K."/>
            <person name="Martinez A.T."/>
            <person name="Xiao Y."/>
            <person name="Gibbons J.G."/>
            <person name="Terashima K."/>
            <person name="Hibbett D.S."/>
            <person name="Grigoriev I.V."/>
        </authorList>
    </citation>
    <scope>NUCLEOTIDE SEQUENCE</scope>
    <source>
        <strain evidence="1">TFB9207</strain>
    </source>
</reference>
<feature type="non-terminal residue" evidence="1">
    <location>
        <position position="1"/>
    </location>
</feature>
<comment type="caution">
    <text evidence="1">The sequence shown here is derived from an EMBL/GenBank/DDBJ whole genome shotgun (WGS) entry which is preliminary data.</text>
</comment>
<evidence type="ECO:0000313" key="2">
    <source>
        <dbReference type="Proteomes" id="UP001163846"/>
    </source>
</evidence>
<evidence type="ECO:0000313" key="1">
    <source>
        <dbReference type="EMBL" id="KAJ3832311.1"/>
    </source>
</evidence>